<dbReference type="FunFam" id="3.40.1190.20:FF:000006">
    <property type="entry name" value="Adenosine kinase 2"/>
    <property type="match status" value="1"/>
</dbReference>
<evidence type="ECO:0000256" key="1">
    <source>
        <dbReference type="ARBA" id="ARBA00004801"/>
    </source>
</evidence>
<evidence type="ECO:0000256" key="4">
    <source>
        <dbReference type="ARBA" id="ARBA00022679"/>
    </source>
</evidence>
<keyword evidence="10" id="KW-0539">Nucleus</keyword>
<dbReference type="GO" id="GO:0044209">
    <property type="term" value="P:AMP salvage"/>
    <property type="evidence" value="ECO:0007669"/>
    <property type="project" value="UniProtKB-UniRule"/>
</dbReference>
<dbReference type="EC" id="2.7.1.20" evidence="3 10"/>
<comment type="subunit">
    <text evidence="10">Monomer.</text>
</comment>
<dbReference type="InterPro" id="IPR029056">
    <property type="entry name" value="Ribokinase-like"/>
</dbReference>
<dbReference type="WBParaSite" id="PSAMB.scaffold11222size3510.g33965.t1">
    <property type="protein sequence ID" value="PSAMB.scaffold11222size3510.g33965.t1"/>
    <property type="gene ID" value="PSAMB.scaffold11222size3510.g33965"/>
</dbReference>
<dbReference type="Gene3D" id="3.40.1190.20">
    <property type="match status" value="1"/>
</dbReference>
<dbReference type="GO" id="GO:0005524">
    <property type="term" value="F:ATP binding"/>
    <property type="evidence" value="ECO:0007669"/>
    <property type="project" value="UniProtKB-UniRule"/>
</dbReference>
<dbReference type="PROSITE" id="PS00584">
    <property type="entry name" value="PFKB_KINASES_2"/>
    <property type="match status" value="1"/>
</dbReference>
<evidence type="ECO:0000256" key="7">
    <source>
        <dbReference type="ARBA" id="ARBA00022777"/>
    </source>
</evidence>
<dbReference type="GO" id="GO:0005634">
    <property type="term" value="C:nucleus"/>
    <property type="evidence" value="ECO:0007669"/>
    <property type="project" value="UniProtKB-SubCell"/>
</dbReference>
<keyword evidence="5 10" id="KW-0660">Purine salvage</keyword>
<evidence type="ECO:0000313" key="13">
    <source>
        <dbReference type="WBParaSite" id="PSAMB.scaffold11222size3510.g33965.t1"/>
    </source>
</evidence>
<evidence type="ECO:0000259" key="11">
    <source>
        <dbReference type="Pfam" id="PF00294"/>
    </source>
</evidence>
<comment type="catalytic activity">
    <reaction evidence="10">
        <text>adenosine + ATP = AMP + ADP + H(+)</text>
        <dbReference type="Rhea" id="RHEA:20824"/>
        <dbReference type="ChEBI" id="CHEBI:15378"/>
        <dbReference type="ChEBI" id="CHEBI:16335"/>
        <dbReference type="ChEBI" id="CHEBI:30616"/>
        <dbReference type="ChEBI" id="CHEBI:456215"/>
        <dbReference type="ChEBI" id="CHEBI:456216"/>
        <dbReference type="EC" id="2.7.1.20"/>
    </reaction>
</comment>
<comment type="cofactor">
    <cofactor evidence="10">
        <name>Mg(2+)</name>
        <dbReference type="ChEBI" id="CHEBI:18420"/>
    </cofactor>
    <text evidence="10">Binds 3 Mg(2+) ions per subunit.</text>
</comment>
<evidence type="ECO:0000256" key="8">
    <source>
        <dbReference type="ARBA" id="ARBA00022840"/>
    </source>
</evidence>
<dbReference type="CDD" id="cd01168">
    <property type="entry name" value="adenosine_kinase"/>
    <property type="match status" value="1"/>
</dbReference>
<comment type="function">
    <text evidence="10">ATP dependent phosphorylation of adenosine and other related nucleoside analogs to monophosphate derivatives.</text>
</comment>
<evidence type="ECO:0000256" key="5">
    <source>
        <dbReference type="ARBA" id="ARBA00022726"/>
    </source>
</evidence>
<keyword evidence="6 10" id="KW-0547">Nucleotide-binding</keyword>
<evidence type="ECO:0000256" key="2">
    <source>
        <dbReference type="ARBA" id="ARBA00010688"/>
    </source>
</evidence>
<evidence type="ECO:0000256" key="10">
    <source>
        <dbReference type="RuleBase" id="RU368116"/>
    </source>
</evidence>
<dbReference type="Pfam" id="PF00294">
    <property type="entry name" value="PfkB"/>
    <property type="match status" value="1"/>
</dbReference>
<evidence type="ECO:0000256" key="6">
    <source>
        <dbReference type="ARBA" id="ARBA00022741"/>
    </source>
</evidence>
<feature type="active site" description="Proton acceptor" evidence="9">
    <location>
        <position position="299"/>
    </location>
</feature>
<dbReference type="Proteomes" id="UP000887566">
    <property type="component" value="Unplaced"/>
</dbReference>
<protein>
    <recommendedName>
        <fullName evidence="3 10">Adenosine kinase</fullName>
        <shortName evidence="10">AK</shortName>
        <ecNumber evidence="3 10">2.7.1.20</ecNumber>
    </recommendedName>
    <alternativeName>
        <fullName evidence="10">Adenosine 5'-phosphotransferase</fullName>
    </alternativeName>
</protein>
<dbReference type="PRINTS" id="PR00989">
    <property type="entry name" value="ADENOKINASE"/>
</dbReference>
<keyword evidence="4 10" id="KW-0808">Transferase</keyword>
<evidence type="ECO:0000256" key="3">
    <source>
        <dbReference type="ARBA" id="ARBA00012119"/>
    </source>
</evidence>
<comment type="similarity">
    <text evidence="2 10">Belongs to the carbohydrate kinase PfkB family.</text>
</comment>
<keyword evidence="12" id="KW-1185">Reference proteome</keyword>
<evidence type="ECO:0000313" key="12">
    <source>
        <dbReference type="Proteomes" id="UP000887566"/>
    </source>
</evidence>
<dbReference type="Gene3D" id="3.30.1110.10">
    <property type="match status" value="1"/>
</dbReference>
<feature type="domain" description="Carbohydrate kinase PfkB" evidence="11">
    <location>
        <begin position="30"/>
        <end position="338"/>
    </location>
</feature>
<dbReference type="GO" id="GO:0006144">
    <property type="term" value="P:purine nucleobase metabolic process"/>
    <property type="evidence" value="ECO:0007669"/>
    <property type="project" value="TreeGrafter"/>
</dbReference>
<dbReference type="SUPFAM" id="SSF53613">
    <property type="entry name" value="Ribokinase-like"/>
    <property type="match status" value="1"/>
</dbReference>
<keyword evidence="8 10" id="KW-0067">ATP-binding</keyword>
<proteinExistence type="inferred from homology"/>
<dbReference type="InterPro" id="IPR002173">
    <property type="entry name" value="Carboh/pur_kinase_PfkB_CS"/>
</dbReference>
<keyword evidence="7 10" id="KW-0418">Kinase</keyword>
<dbReference type="PANTHER" id="PTHR45769:SF3">
    <property type="entry name" value="ADENOSINE KINASE"/>
    <property type="match status" value="1"/>
</dbReference>
<name>A0A914UNU0_9BILA</name>
<accession>A0A914UNU0</accession>
<comment type="subcellular location">
    <subcellularLocation>
        <location evidence="10">Nucleus</location>
    </subcellularLocation>
</comment>
<dbReference type="AlphaFoldDB" id="A0A914UNU0"/>
<dbReference type="InterPro" id="IPR011611">
    <property type="entry name" value="PfkB_dom"/>
</dbReference>
<sequence length="345" mass="37943">MAGQLEKGTLLGMGNPLLDLQTDVDQAFLDKWSLKANDAILADDKHVPMFTELVDKYNIEFIPGGATQNALRVCQWILNQPKVATFFGAVGKDNYAETLAQKASEAGVNVKYQHHPEIKTGTCAALILGEHRSLCAHLAAANCFTTDHLDIPENKESVEKAKFYYIAGFFLTVCPPAIIRVATHAAEHNKVFMMNLSAPFLSQFFKEPMLAALPYVDILFGNETEALEFSKNNDFNTDNISEIALKIGSWDKVNKKRKRMVVITQGDQPTIVAMDGAITEYPVKSLTKEQLVDTNGAGDAFVGGFLAQYIQGKSVAECVECGNYAAHAIIQQQGCTFPSKCDYHH</sequence>
<dbReference type="GO" id="GO:0004001">
    <property type="term" value="F:adenosine kinase activity"/>
    <property type="evidence" value="ECO:0007669"/>
    <property type="project" value="UniProtKB-UniRule"/>
</dbReference>
<dbReference type="GO" id="GO:0006166">
    <property type="term" value="P:purine ribonucleoside salvage"/>
    <property type="evidence" value="ECO:0007669"/>
    <property type="project" value="UniProtKB-KW"/>
</dbReference>
<dbReference type="GO" id="GO:0005829">
    <property type="term" value="C:cytosol"/>
    <property type="evidence" value="ECO:0007669"/>
    <property type="project" value="TreeGrafter"/>
</dbReference>
<dbReference type="PANTHER" id="PTHR45769">
    <property type="entry name" value="ADENOSINE KINASE"/>
    <property type="match status" value="1"/>
</dbReference>
<evidence type="ECO:0000256" key="9">
    <source>
        <dbReference type="PIRSR" id="PIRSR601805-1"/>
    </source>
</evidence>
<organism evidence="12 13">
    <name type="scientific">Plectus sambesii</name>
    <dbReference type="NCBI Taxonomy" id="2011161"/>
    <lineage>
        <taxon>Eukaryota</taxon>
        <taxon>Metazoa</taxon>
        <taxon>Ecdysozoa</taxon>
        <taxon>Nematoda</taxon>
        <taxon>Chromadorea</taxon>
        <taxon>Plectida</taxon>
        <taxon>Plectina</taxon>
        <taxon>Plectoidea</taxon>
        <taxon>Plectidae</taxon>
        <taxon>Plectus</taxon>
    </lineage>
</organism>
<comment type="pathway">
    <text evidence="1 10">Purine metabolism; AMP biosynthesis via salvage pathway; AMP from adenosine: step 1/1.</text>
</comment>
<reference evidence="13" key="1">
    <citation type="submission" date="2022-11" db="UniProtKB">
        <authorList>
            <consortium name="WormBaseParasite"/>
        </authorList>
    </citation>
    <scope>IDENTIFICATION</scope>
</reference>
<keyword evidence="10" id="KW-0460">Magnesium</keyword>
<dbReference type="InterPro" id="IPR001805">
    <property type="entry name" value="Adenokinase"/>
</dbReference>